<gene>
    <name evidence="1" type="ORF">ED033_25100</name>
</gene>
<sequence length="97" mass="10833">LPTDDGNIRNVIIPDLVLDKDGNPTNESLEKLKVALSAKAGKNTNAELTCSKDVDEKKMYEYINKVANDKKRDKYNWNPLSPNQCRSFADDAFDAGD</sequence>
<accession>A0A3I8G036</accession>
<feature type="non-terminal residue" evidence="1">
    <location>
        <position position="1"/>
    </location>
</feature>
<dbReference type="Proteomes" id="UP000885379">
    <property type="component" value="Unassembled WGS sequence"/>
</dbReference>
<name>A0A3I8G036_SALER</name>
<protein>
    <submittedName>
        <fullName evidence="1">RHS repeat protein</fullName>
    </submittedName>
</protein>
<dbReference type="EMBL" id="RMEA01000190">
    <property type="protein sequence ID" value="MER45478.1"/>
    <property type="molecule type" value="Genomic_DNA"/>
</dbReference>
<proteinExistence type="predicted"/>
<evidence type="ECO:0000313" key="1">
    <source>
        <dbReference type="EMBL" id="MER45478.1"/>
    </source>
</evidence>
<dbReference type="AlphaFoldDB" id="A0A3I8G036"/>
<comment type="caution">
    <text evidence="1">The sequence shown here is derived from an EMBL/GenBank/DDBJ whole genome shotgun (WGS) entry which is preliminary data.</text>
</comment>
<organism evidence="1">
    <name type="scientific">Salmonella enterica</name>
    <name type="common">Salmonella choleraesuis</name>
    <dbReference type="NCBI Taxonomy" id="28901"/>
    <lineage>
        <taxon>Bacteria</taxon>
        <taxon>Pseudomonadati</taxon>
        <taxon>Pseudomonadota</taxon>
        <taxon>Gammaproteobacteria</taxon>
        <taxon>Enterobacterales</taxon>
        <taxon>Enterobacteriaceae</taxon>
        <taxon>Salmonella</taxon>
    </lineage>
</organism>
<reference evidence="1" key="1">
    <citation type="submission" date="2018-10" db="EMBL/GenBank/DDBJ databases">
        <authorList>
            <consortium name="PulseNet: The National Subtyping Network for Foodborne Disease Surveillance"/>
            <person name="Tarr C.L."/>
            <person name="Trees E."/>
            <person name="Katz L.S."/>
            <person name="Carleton-Romer H.A."/>
            <person name="Stroika S."/>
            <person name="Kucerova Z."/>
            <person name="Roache K.F."/>
            <person name="Sabol A.L."/>
            <person name="Besser J."/>
            <person name="Gerner-Smidt P."/>
        </authorList>
    </citation>
    <scope>NUCLEOTIDE SEQUENCE [LARGE SCALE GENOMIC DNA]</scope>
    <source>
        <strain evidence="1">PNUSAS057480</strain>
    </source>
</reference>